<name>A0A917U3J4_9ACTN</name>
<protein>
    <submittedName>
        <fullName evidence="1">Uncharacterized protein</fullName>
    </submittedName>
</protein>
<evidence type="ECO:0000313" key="1">
    <source>
        <dbReference type="EMBL" id="GGM55572.1"/>
    </source>
</evidence>
<dbReference type="RefSeq" id="WP_190253964.1">
    <property type="nucleotide sequence ID" value="NZ_BMPI01000038.1"/>
</dbReference>
<evidence type="ECO:0000313" key="2">
    <source>
        <dbReference type="Proteomes" id="UP000642070"/>
    </source>
</evidence>
<dbReference type="Proteomes" id="UP000642070">
    <property type="component" value="Unassembled WGS sequence"/>
</dbReference>
<gene>
    <name evidence="1" type="ORF">GCM10007977_066580</name>
</gene>
<reference evidence="1" key="1">
    <citation type="journal article" date="2014" name="Int. J. Syst. Evol. Microbiol.">
        <title>Complete genome sequence of Corynebacterium casei LMG S-19264T (=DSM 44701T), isolated from a smear-ripened cheese.</title>
        <authorList>
            <consortium name="US DOE Joint Genome Institute (JGI-PGF)"/>
            <person name="Walter F."/>
            <person name="Albersmeier A."/>
            <person name="Kalinowski J."/>
            <person name="Ruckert C."/>
        </authorList>
    </citation>
    <scope>NUCLEOTIDE SEQUENCE</scope>
    <source>
        <strain evidence="1">JCM 19831</strain>
    </source>
</reference>
<dbReference type="AlphaFoldDB" id="A0A917U3J4"/>
<accession>A0A917U3J4</accession>
<reference evidence="1" key="2">
    <citation type="submission" date="2020-09" db="EMBL/GenBank/DDBJ databases">
        <authorList>
            <person name="Sun Q."/>
            <person name="Ohkuma M."/>
        </authorList>
    </citation>
    <scope>NUCLEOTIDE SEQUENCE</scope>
    <source>
        <strain evidence="1">JCM 19831</strain>
    </source>
</reference>
<proteinExistence type="predicted"/>
<keyword evidence="2" id="KW-1185">Reference proteome</keyword>
<organism evidence="1 2">
    <name type="scientific">Dactylosporangium sucinum</name>
    <dbReference type="NCBI Taxonomy" id="1424081"/>
    <lineage>
        <taxon>Bacteria</taxon>
        <taxon>Bacillati</taxon>
        <taxon>Actinomycetota</taxon>
        <taxon>Actinomycetes</taxon>
        <taxon>Micromonosporales</taxon>
        <taxon>Micromonosporaceae</taxon>
        <taxon>Dactylosporangium</taxon>
    </lineage>
</organism>
<comment type="caution">
    <text evidence="1">The sequence shown here is derived from an EMBL/GenBank/DDBJ whole genome shotgun (WGS) entry which is preliminary data.</text>
</comment>
<sequence>MDPNATLADIIADHGVWANPSTPEWTATISAKIVIEHAEALRGWVARGGFPPADANWRLTVDDILTEISEYYADPNACYAA</sequence>
<dbReference type="EMBL" id="BMPI01000038">
    <property type="protein sequence ID" value="GGM55572.1"/>
    <property type="molecule type" value="Genomic_DNA"/>
</dbReference>